<dbReference type="PANTHER" id="PTHR43048:SF3">
    <property type="entry name" value="METHYLMALONYL-COA EPIMERASE, MITOCHONDRIAL"/>
    <property type="match status" value="1"/>
</dbReference>
<dbReference type="SUPFAM" id="SSF54593">
    <property type="entry name" value="Glyoxalase/Bleomycin resistance protein/Dihydroxybiphenyl dioxygenase"/>
    <property type="match status" value="1"/>
</dbReference>
<dbReference type="GO" id="GO:0046872">
    <property type="term" value="F:metal ion binding"/>
    <property type="evidence" value="ECO:0007669"/>
    <property type="project" value="UniProtKB-KW"/>
</dbReference>
<organism evidence="4 5">
    <name type="scientific">Halobacterium hubeiense</name>
    <dbReference type="NCBI Taxonomy" id="1407499"/>
    <lineage>
        <taxon>Archaea</taxon>
        <taxon>Methanobacteriati</taxon>
        <taxon>Methanobacteriota</taxon>
        <taxon>Stenosarchaea group</taxon>
        <taxon>Halobacteria</taxon>
        <taxon>Halobacteriales</taxon>
        <taxon>Halobacteriaceae</taxon>
        <taxon>Halobacterium</taxon>
    </lineage>
</organism>
<dbReference type="GO" id="GO:0004493">
    <property type="term" value="F:methylmalonyl-CoA epimerase activity"/>
    <property type="evidence" value="ECO:0007669"/>
    <property type="project" value="UniProtKB-EC"/>
</dbReference>
<dbReference type="OrthoDB" id="6161at2157"/>
<dbReference type="STRING" id="1407499.HHUB_1525"/>
<dbReference type="InterPro" id="IPR037523">
    <property type="entry name" value="VOC_core"/>
</dbReference>
<dbReference type="KEGG" id="hhb:Hhub_1525"/>
<evidence type="ECO:0000313" key="4">
    <source>
        <dbReference type="EMBL" id="CQH49456.1"/>
    </source>
</evidence>
<dbReference type="InterPro" id="IPR029068">
    <property type="entry name" value="Glyas_Bleomycin-R_OHBP_Dase"/>
</dbReference>
<dbReference type="GO" id="GO:0046491">
    <property type="term" value="P:L-methylmalonyl-CoA metabolic process"/>
    <property type="evidence" value="ECO:0007669"/>
    <property type="project" value="TreeGrafter"/>
</dbReference>
<dbReference type="Pfam" id="PF13669">
    <property type="entry name" value="Glyoxalase_4"/>
    <property type="match status" value="1"/>
</dbReference>
<dbReference type="EC" id="5.1.99.1" evidence="4"/>
<dbReference type="RefSeq" id="WP_059055917.1">
    <property type="nucleotide sequence ID" value="NZ_CEML01000002.1"/>
</dbReference>
<evidence type="ECO:0000256" key="1">
    <source>
        <dbReference type="ARBA" id="ARBA00009308"/>
    </source>
</evidence>
<gene>
    <name evidence="4" type="primary">mce</name>
    <name evidence="4" type="ORF">HHUB_1525</name>
</gene>
<proteinExistence type="inferred from homology"/>
<dbReference type="PROSITE" id="PS51819">
    <property type="entry name" value="VOC"/>
    <property type="match status" value="1"/>
</dbReference>
<dbReference type="CDD" id="cd07249">
    <property type="entry name" value="MMCE"/>
    <property type="match status" value="1"/>
</dbReference>
<evidence type="ECO:0000256" key="2">
    <source>
        <dbReference type="ARBA" id="ARBA00022723"/>
    </source>
</evidence>
<evidence type="ECO:0000259" key="3">
    <source>
        <dbReference type="PROSITE" id="PS51819"/>
    </source>
</evidence>
<name>A0A0U5HRU9_9EURY</name>
<protein>
    <submittedName>
        <fullName evidence="4">Methylmalonyl-CoA epimerase</fullName>
        <ecNumber evidence="4">5.1.99.1</ecNumber>
    </submittedName>
</protein>
<evidence type="ECO:0000313" key="5">
    <source>
        <dbReference type="Proteomes" id="UP000066737"/>
    </source>
</evidence>
<dbReference type="PANTHER" id="PTHR43048">
    <property type="entry name" value="METHYLMALONYL-COA EPIMERASE"/>
    <property type="match status" value="1"/>
</dbReference>
<reference evidence="5" key="1">
    <citation type="journal article" date="2016" name="Environ. Microbiol.">
        <title>The complete genome of a viable archaeum isolated from 123-million-year-old rock salt.</title>
        <authorList>
            <person name="Jaakkola S.T."/>
            <person name="Pfeiffer F."/>
            <person name="Ravantti J.J."/>
            <person name="Guo Q."/>
            <person name="Liu Y."/>
            <person name="Chen X."/>
            <person name="Ma H."/>
            <person name="Yang C."/>
            <person name="Oksanen H.M."/>
            <person name="Bamford D.H."/>
        </authorList>
    </citation>
    <scope>NUCLEOTIDE SEQUENCE</scope>
    <source>
        <strain evidence="5">JI20-1</strain>
    </source>
</reference>
<feature type="domain" description="VOC" evidence="3">
    <location>
        <begin position="2"/>
        <end position="129"/>
    </location>
</feature>
<comment type="similarity">
    <text evidence="1">Belongs to the methylmalonyl-CoA epimerase family.</text>
</comment>
<dbReference type="Gene3D" id="3.10.180.10">
    <property type="entry name" value="2,3-Dihydroxybiphenyl 1,2-Dioxygenase, domain 1"/>
    <property type="match status" value="1"/>
</dbReference>
<sequence>MHVDHIGVVTDDADALAELYGTLFDAPAVHEELLDGLRVVFLELGENSYFELLEPVEADTDVGAYLDREGPGIHHVALATEDIEAALATAREAGVALIDDEPREGAWGHEIAFLHPRDTGGALVEFVQH</sequence>
<dbReference type="InterPro" id="IPR051785">
    <property type="entry name" value="MMCE/EMCE_epimerase"/>
</dbReference>
<dbReference type="InterPro" id="IPR017515">
    <property type="entry name" value="MeMalonyl-CoA_epimerase"/>
</dbReference>
<dbReference type="AlphaFoldDB" id="A0A0U5HRU9"/>
<dbReference type="NCBIfam" id="TIGR03081">
    <property type="entry name" value="metmalonyl_epim"/>
    <property type="match status" value="1"/>
</dbReference>
<keyword evidence="2" id="KW-0479">Metal-binding</keyword>
<keyword evidence="4" id="KW-0413">Isomerase</keyword>
<dbReference type="Proteomes" id="UP000066737">
    <property type="component" value="Chromosome I"/>
</dbReference>
<keyword evidence="5" id="KW-1185">Reference proteome</keyword>
<accession>A0A0U5HRU9</accession>
<dbReference type="EMBL" id="LN831302">
    <property type="protein sequence ID" value="CQH49456.1"/>
    <property type="molecule type" value="Genomic_DNA"/>
</dbReference>
<dbReference type="GeneID" id="26658209"/>